<gene>
    <name evidence="2" type="ORF">CVLEPA_LOCUS14279</name>
</gene>
<organism evidence="2 3">
    <name type="scientific">Clavelina lepadiformis</name>
    <name type="common">Light-bulb sea squirt</name>
    <name type="synonym">Ascidia lepadiformis</name>
    <dbReference type="NCBI Taxonomy" id="159417"/>
    <lineage>
        <taxon>Eukaryota</taxon>
        <taxon>Metazoa</taxon>
        <taxon>Chordata</taxon>
        <taxon>Tunicata</taxon>
        <taxon>Ascidiacea</taxon>
        <taxon>Aplousobranchia</taxon>
        <taxon>Clavelinidae</taxon>
        <taxon>Clavelina</taxon>
    </lineage>
</organism>
<feature type="compositionally biased region" description="Polar residues" evidence="1">
    <location>
        <begin position="1"/>
        <end position="15"/>
    </location>
</feature>
<protein>
    <submittedName>
        <fullName evidence="2">Uncharacterized protein</fullName>
    </submittedName>
</protein>
<dbReference type="EMBL" id="CAWYQH010000097">
    <property type="protein sequence ID" value="CAK8683175.1"/>
    <property type="molecule type" value="Genomic_DNA"/>
</dbReference>
<proteinExistence type="predicted"/>
<reference evidence="2 3" key="1">
    <citation type="submission" date="2024-02" db="EMBL/GenBank/DDBJ databases">
        <authorList>
            <person name="Daric V."/>
            <person name="Darras S."/>
        </authorList>
    </citation>
    <scope>NUCLEOTIDE SEQUENCE [LARGE SCALE GENOMIC DNA]</scope>
</reference>
<sequence>MSSTRPEAIQTSAPSKASKREIEKCDEVSFNKIWREQIQSEWKGVHEWNKNWGFTTNYDPRGCPKAPKELPERESVFSDKIASTQGHVYGSRVNSDIGKQMTNMEFMFHSSNRKCRMGNEFVCY</sequence>
<keyword evidence="3" id="KW-1185">Reference proteome</keyword>
<accession>A0ABP0FYZ7</accession>
<dbReference type="Proteomes" id="UP001642483">
    <property type="component" value="Unassembled WGS sequence"/>
</dbReference>
<comment type="caution">
    <text evidence="2">The sequence shown here is derived from an EMBL/GenBank/DDBJ whole genome shotgun (WGS) entry which is preliminary data.</text>
</comment>
<evidence type="ECO:0000256" key="1">
    <source>
        <dbReference type="SAM" id="MobiDB-lite"/>
    </source>
</evidence>
<name>A0ABP0FYZ7_CLALP</name>
<dbReference type="PANTHER" id="PTHR31909">
    <property type="entry name" value="CHROMOSOME 20 ORF85 FAMILY MEMBER"/>
    <property type="match status" value="1"/>
</dbReference>
<dbReference type="Pfam" id="PF14945">
    <property type="entry name" value="LLC1"/>
    <property type="match status" value="1"/>
</dbReference>
<dbReference type="PANTHER" id="PTHR31909:SF2">
    <property type="entry name" value="RIKEN CDNA 2410004P03 GENE"/>
    <property type="match status" value="1"/>
</dbReference>
<evidence type="ECO:0000313" key="3">
    <source>
        <dbReference type="Proteomes" id="UP001642483"/>
    </source>
</evidence>
<dbReference type="InterPro" id="IPR020339">
    <property type="entry name" value="C20orf85-like"/>
</dbReference>
<evidence type="ECO:0000313" key="2">
    <source>
        <dbReference type="EMBL" id="CAK8683175.1"/>
    </source>
</evidence>
<feature type="region of interest" description="Disordered" evidence="1">
    <location>
        <begin position="1"/>
        <end position="21"/>
    </location>
</feature>